<keyword evidence="2" id="KW-1185">Reference proteome</keyword>
<dbReference type="Proteomes" id="UP000244225">
    <property type="component" value="Unassembled WGS sequence"/>
</dbReference>
<evidence type="ECO:0000313" key="1">
    <source>
        <dbReference type="EMBL" id="PTX15162.1"/>
    </source>
</evidence>
<comment type="caution">
    <text evidence="1">The sequence shown here is derived from an EMBL/GenBank/DDBJ whole genome shotgun (WGS) entry which is preliminary data.</text>
</comment>
<dbReference type="EMBL" id="QBKI01000008">
    <property type="protein sequence ID" value="PTX15162.1"/>
    <property type="molecule type" value="Genomic_DNA"/>
</dbReference>
<protein>
    <recommendedName>
        <fullName evidence="3">Lipoprotein</fullName>
    </recommendedName>
</protein>
<organism evidence="1 2">
    <name type="scientific">Pontibacter mucosus</name>
    <dbReference type="NCBI Taxonomy" id="1649266"/>
    <lineage>
        <taxon>Bacteria</taxon>
        <taxon>Pseudomonadati</taxon>
        <taxon>Bacteroidota</taxon>
        <taxon>Cytophagia</taxon>
        <taxon>Cytophagales</taxon>
        <taxon>Hymenobacteraceae</taxon>
        <taxon>Pontibacter</taxon>
    </lineage>
</organism>
<name>A0A2T5YEL1_9BACT</name>
<dbReference type="AlphaFoldDB" id="A0A2T5YEL1"/>
<dbReference type="PROSITE" id="PS51257">
    <property type="entry name" value="PROKAR_LIPOPROTEIN"/>
    <property type="match status" value="1"/>
</dbReference>
<sequence length="112" mass="12522">MRTAYLIIGVIVLLTSAIACKKDDTVCACKLTGPVDATVEFHGDQAADGCGWLILINSTYHSPVNLPERFQKMEEQKVTLTYTLLDEEYICGFPTPKAPRYKKIKIVDIELK</sequence>
<evidence type="ECO:0008006" key="3">
    <source>
        <dbReference type="Google" id="ProtNLM"/>
    </source>
</evidence>
<accession>A0A2T5YEL1</accession>
<proteinExistence type="predicted"/>
<gene>
    <name evidence="1" type="ORF">C8N40_10849</name>
</gene>
<evidence type="ECO:0000313" key="2">
    <source>
        <dbReference type="Proteomes" id="UP000244225"/>
    </source>
</evidence>
<reference evidence="1 2" key="1">
    <citation type="submission" date="2018-04" db="EMBL/GenBank/DDBJ databases">
        <title>Genomic Encyclopedia of Archaeal and Bacterial Type Strains, Phase II (KMG-II): from individual species to whole genera.</title>
        <authorList>
            <person name="Goeker M."/>
        </authorList>
    </citation>
    <scope>NUCLEOTIDE SEQUENCE [LARGE SCALE GENOMIC DNA]</scope>
    <source>
        <strain evidence="1 2">DSM 100162</strain>
    </source>
</reference>